<reference evidence="2 4" key="1">
    <citation type="journal article" date="2012" name="Nature">
        <title>Algal genomes reveal evolutionary mosaicism and the fate of nucleomorphs.</title>
        <authorList>
            <consortium name="DOE Joint Genome Institute"/>
            <person name="Curtis B.A."/>
            <person name="Tanifuji G."/>
            <person name="Burki F."/>
            <person name="Gruber A."/>
            <person name="Irimia M."/>
            <person name="Maruyama S."/>
            <person name="Arias M.C."/>
            <person name="Ball S.G."/>
            <person name="Gile G.H."/>
            <person name="Hirakawa Y."/>
            <person name="Hopkins J.F."/>
            <person name="Kuo A."/>
            <person name="Rensing S.A."/>
            <person name="Schmutz J."/>
            <person name="Symeonidi A."/>
            <person name="Elias M."/>
            <person name="Eveleigh R.J."/>
            <person name="Herman E.K."/>
            <person name="Klute M.J."/>
            <person name="Nakayama T."/>
            <person name="Obornik M."/>
            <person name="Reyes-Prieto A."/>
            <person name="Armbrust E.V."/>
            <person name="Aves S.J."/>
            <person name="Beiko R.G."/>
            <person name="Coutinho P."/>
            <person name="Dacks J.B."/>
            <person name="Durnford D.G."/>
            <person name="Fast N.M."/>
            <person name="Green B.R."/>
            <person name="Grisdale C.J."/>
            <person name="Hempel F."/>
            <person name="Henrissat B."/>
            <person name="Hoppner M.P."/>
            <person name="Ishida K."/>
            <person name="Kim E."/>
            <person name="Koreny L."/>
            <person name="Kroth P.G."/>
            <person name="Liu Y."/>
            <person name="Malik S.B."/>
            <person name="Maier U.G."/>
            <person name="McRose D."/>
            <person name="Mock T."/>
            <person name="Neilson J.A."/>
            <person name="Onodera N.T."/>
            <person name="Poole A.M."/>
            <person name="Pritham E.J."/>
            <person name="Richards T.A."/>
            <person name="Rocap G."/>
            <person name="Roy S.W."/>
            <person name="Sarai C."/>
            <person name="Schaack S."/>
            <person name="Shirato S."/>
            <person name="Slamovits C.H."/>
            <person name="Spencer D.F."/>
            <person name="Suzuki S."/>
            <person name="Worden A.Z."/>
            <person name="Zauner S."/>
            <person name="Barry K."/>
            <person name="Bell C."/>
            <person name="Bharti A.K."/>
            <person name="Crow J.A."/>
            <person name="Grimwood J."/>
            <person name="Kramer R."/>
            <person name="Lindquist E."/>
            <person name="Lucas S."/>
            <person name="Salamov A."/>
            <person name="McFadden G.I."/>
            <person name="Lane C.E."/>
            <person name="Keeling P.J."/>
            <person name="Gray M.W."/>
            <person name="Grigoriev I.V."/>
            <person name="Archibald J.M."/>
        </authorList>
    </citation>
    <scope>NUCLEOTIDE SEQUENCE</scope>
    <source>
        <strain evidence="2 4">CCMP2712</strain>
    </source>
</reference>
<dbReference type="EnsemblProtists" id="EKX54567">
    <property type="protein sequence ID" value="EKX54567"/>
    <property type="gene ID" value="GUITHDRAFT_100041"/>
</dbReference>
<protein>
    <submittedName>
        <fullName evidence="2 3">Uncharacterized protein</fullName>
    </submittedName>
</protein>
<sequence length="104" mass="11723">MNFFQLNRQHVVDSVHVTDPRSRKNEGPVARMNRKITSHIHRKIEIQAIQVHVGMGEEEWLSSSDGLLLKQRCNELGSALPLPKETSGKTDKKLNMPALTPGDK</sequence>
<evidence type="ECO:0000313" key="4">
    <source>
        <dbReference type="Proteomes" id="UP000011087"/>
    </source>
</evidence>
<evidence type="ECO:0000313" key="2">
    <source>
        <dbReference type="EMBL" id="EKX54567.1"/>
    </source>
</evidence>
<dbReference type="HOGENOM" id="CLU_2255322_0_0_1"/>
<dbReference type="EMBL" id="JH992967">
    <property type="protein sequence ID" value="EKX54567.1"/>
    <property type="molecule type" value="Genomic_DNA"/>
</dbReference>
<reference evidence="3" key="3">
    <citation type="submission" date="2016-03" db="UniProtKB">
        <authorList>
            <consortium name="EnsemblProtists"/>
        </authorList>
    </citation>
    <scope>IDENTIFICATION</scope>
</reference>
<name>L1K1S3_GUITC</name>
<feature type="region of interest" description="Disordered" evidence="1">
    <location>
        <begin position="79"/>
        <end position="104"/>
    </location>
</feature>
<dbReference type="RefSeq" id="XP_005841547.1">
    <property type="nucleotide sequence ID" value="XM_005841490.1"/>
</dbReference>
<dbReference type="AlphaFoldDB" id="L1K1S3"/>
<evidence type="ECO:0000256" key="1">
    <source>
        <dbReference type="SAM" id="MobiDB-lite"/>
    </source>
</evidence>
<dbReference type="GeneID" id="17311329"/>
<evidence type="ECO:0000313" key="3">
    <source>
        <dbReference type="EnsemblProtists" id="EKX54567"/>
    </source>
</evidence>
<accession>L1K1S3</accession>
<proteinExistence type="predicted"/>
<keyword evidence="4" id="KW-1185">Reference proteome</keyword>
<gene>
    <name evidence="2" type="ORF">GUITHDRAFT_100041</name>
</gene>
<organism evidence="2">
    <name type="scientific">Guillardia theta (strain CCMP2712)</name>
    <name type="common">Cryptophyte</name>
    <dbReference type="NCBI Taxonomy" id="905079"/>
    <lineage>
        <taxon>Eukaryota</taxon>
        <taxon>Cryptophyceae</taxon>
        <taxon>Pyrenomonadales</taxon>
        <taxon>Geminigeraceae</taxon>
        <taxon>Guillardia</taxon>
    </lineage>
</organism>
<reference evidence="4" key="2">
    <citation type="submission" date="2012-11" db="EMBL/GenBank/DDBJ databases">
        <authorList>
            <person name="Kuo A."/>
            <person name="Curtis B.A."/>
            <person name="Tanifuji G."/>
            <person name="Burki F."/>
            <person name="Gruber A."/>
            <person name="Irimia M."/>
            <person name="Maruyama S."/>
            <person name="Arias M.C."/>
            <person name="Ball S.G."/>
            <person name="Gile G.H."/>
            <person name="Hirakawa Y."/>
            <person name="Hopkins J.F."/>
            <person name="Rensing S.A."/>
            <person name="Schmutz J."/>
            <person name="Symeonidi A."/>
            <person name="Elias M."/>
            <person name="Eveleigh R.J."/>
            <person name="Herman E.K."/>
            <person name="Klute M.J."/>
            <person name="Nakayama T."/>
            <person name="Obornik M."/>
            <person name="Reyes-Prieto A."/>
            <person name="Armbrust E.V."/>
            <person name="Aves S.J."/>
            <person name="Beiko R.G."/>
            <person name="Coutinho P."/>
            <person name="Dacks J.B."/>
            <person name="Durnford D.G."/>
            <person name="Fast N.M."/>
            <person name="Green B.R."/>
            <person name="Grisdale C."/>
            <person name="Hempe F."/>
            <person name="Henrissat B."/>
            <person name="Hoppner M.P."/>
            <person name="Ishida K.-I."/>
            <person name="Kim E."/>
            <person name="Koreny L."/>
            <person name="Kroth P.G."/>
            <person name="Liu Y."/>
            <person name="Malik S.-B."/>
            <person name="Maier U.G."/>
            <person name="McRose D."/>
            <person name="Mock T."/>
            <person name="Neilson J.A."/>
            <person name="Onodera N.T."/>
            <person name="Poole A.M."/>
            <person name="Pritham E.J."/>
            <person name="Richards T.A."/>
            <person name="Rocap G."/>
            <person name="Roy S.W."/>
            <person name="Sarai C."/>
            <person name="Schaack S."/>
            <person name="Shirato S."/>
            <person name="Slamovits C.H."/>
            <person name="Spencer D.F."/>
            <person name="Suzuki S."/>
            <person name="Worden A.Z."/>
            <person name="Zauner S."/>
            <person name="Barry K."/>
            <person name="Bell C."/>
            <person name="Bharti A.K."/>
            <person name="Crow J.A."/>
            <person name="Grimwood J."/>
            <person name="Kramer R."/>
            <person name="Lindquist E."/>
            <person name="Lucas S."/>
            <person name="Salamov A."/>
            <person name="McFadden G.I."/>
            <person name="Lane C.E."/>
            <person name="Keeling P.J."/>
            <person name="Gray M.W."/>
            <person name="Grigoriev I.V."/>
            <person name="Archibald J.M."/>
        </authorList>
    </citation>
    <scope>NUCLEOTIDE SEQUENCE</scope>
    <source>
        <strain evidence="4">CCMP2712</strain>
    </source>
</reference>
<dbReference type="KEGG" id="gtt:GUITHDRAFT_100041"/>
<dbReference type="PaxDb" id="55529-EKX54567"/>
<dbReference type="Proteomes" id="UP000011087">
    <property type="component" value="Unassembled WGS sequence"/>
</dbReference>